<dbReference type="AlphaFoldDB" id="A0A0B7BUJ2"/>
<sequence length="59" mass="6759">MLLNGDDNLIKVKKNITNIEGKKRIWQRSYGLCCGCFHTTNETQEMLNNTLDCSTQEHG</sequence>
<evidence type="ECO:0000313" key="1">
    <source>
        <dbReference type="EMBL" id="CEK96673.1"/>
    </source>
</evidence>
<protein>
    <submittedName>
        <fullName evidence="1">Uncharacterized protein</fullName>
    </submittedName>
</protein>
<organism evidence="1">
    <name type="scientific">Arion vulgaris</name>
    <dbReference type="NCBI Taxonomy" id="1028688"/>
    <lineage>
        <taxon>Eukaryota</taxon>
        <taxon>Metazoa</taxon>
        <taxon>Spiralia</taxon>
        <taxon>Lophotrochozoa</taxon>
        <taxon>Mollusca</taxon>
        <taxon>Gastropoda</taxon>
        <taxon>Heterobranchia</taxon>
        <taxon>Euthyneura</taxon>
        <taxon>Panpulmonata</taxon>
        <taxon>Eupulmonata</taxon>
        <taxon>Stylommatophora</taxon>
        <taxon>Helicina</taxon>
        <taxon>Arionoidea</taxon>
        <taxon>Arionidae</taxon>
        <taxon>Arion</taxon>
    </lineage>
</organism>
<gene>
    <name evidence="1" type="primary">ORF212994</name>
</gene>
<accession>A0A0B7BUJ2</accession>
<proteinExistence type="predicted"/>
<reference evidence="1" key="1">
    <citation type="submission" date="2014-12" db="EMBL/GenBank/DDBJ databases">
        <title>Insight into the proteome of Arion vulgaris.</title>
        <authorList>
            <person name="Aradska J."/>
            <person name="Bulat T."/>
            <person name="Smidak R."/>
            <person name="Sarate P."/>
            <person name="Gangsoo J."/>
            <person name="Sialana F."/>
            <person name="Bilban M."/>
            <person name="Lubec G."/>
        </authorList>
    </citation>
    <scope>NUCLEOTIDE SEQUENCE</scope>
    <source>
        <tissue evidence="1">Skin</tissue>
    </source>
</reference>
<name>A0A0B7BUJ2_9EUPU</name>
<dbReference type="EMBL" id="HACG01049808">
    <property type="protein sequence ID" value="CEK96673.1"/>
    <property type="molecule type" value="Transcribed_RNA"/>
</dbReference>